<name>A0A3B1DWQ0_9ZZZZ</name>
<feature type="domain" description="FHA" evidence="2">
    <location>
        <begin position="22"/>
        <end position="71"/>
    </location>
</feature>
<accession>A0A3B1DWQ0</accession>
<dbReference type="InterPro" id="IPR052016">
    <property type="entry name" value="Bact_Sigma-Reg"/>
</dbReference>
<dbReference type="PANTHER" id="PTHR43156">
    <property type="entry name" value="STAGE II SPORULATION PROTEIN E-RELATED"/>
    <property type="match status" value="1"/>
</dbReference>
<dbReference type="SUPFAM" id="SSF49879">
    <property type="entry name" value="SMAD/FHA domain"/>
    <property type="match status" value="1"/>
</dbReference>
<dbReference type="InterPro" id="IPR008984">
    <property type="entry name" value="SMAD_FHA_dom_sf"/>
</dbReference>
<evidence type="ECO:0000313" key="3">
    <source>
        <dbReference type="EMBL" id="VAX41453.1"/>
    </source>
</evidence>
<dbReference type="Pfam" id="PF07228">
    <property type="entry name" value="SpoIIE"/>
    <property type="match status" value="1"/>
</dbReference>
<dbReference type="InterPro" id="IPR001932">
    <property type="entry name" value="PPM-type_phosphatase-like_dom"/>
</dbReference>
<evidence type="ECO:0000259" key="2">
    <source>
        <dbReference type="PROSITE" id="PS50006"/>
    </source>
</evidence>
<protein>
    <submittedName>
        <fullName evidence="3">Serine phosphatase RsbU, regulator of sigma subunit</fullName>
    </submittedName>
</protein>
<dbReference type="Gene3D" id="3.30.450.40">
    <property type="match status" value="1"/>
</dbReference>
<dbReference type="SUPFAM" id="SSF55781">
    <property type="entry name" value="GAF domain-like"/>
    <property type="match status" value="1"/>
</dbReference>
<dbReference type="AlphaFoldDB" id="A0A3B1DWQ0"/>
<dbReference type="GO" id="GO:0016791">
    <property type="term" value="F:phosphatase activity"/>
    <property type="evidence" value="ECO:0007669"/>
    <property type="project" value="TreeGrafter"/>
</dbReference>
<dbReference type="PROSITE" id="PS50006">
    <property type="entry name" value="FHA_DOMAIN"/>
    <property type="match status" value="1"/>
</dbReference>
<dbReference type="InterPro" id="IPR036457">
    <property type="entry name" value="PPM-type-like_dom_sf"/>
</dbReference>
<dbReference type="SMART" id="SM00331">
    <property type="entry name" value="PP2C_SIG"/>
    <property type="match status" value="1"/>
</dbReference>
<dbReference type="Pfam" id="PF00498">
    <property type="entry name" value="FHA"/>
    <property type="match status" value="1"/>
</dbReference>
<dbReference type="SMART" id="SM00240">
    <property type="entry name" value="FHA"/>
    <property type="match status" value="1"/>
</dbReference>
<proteinExistence type="predicted"/>
<dbReference type="InterPro" id="IPR003018">
    <property type="entry name" value="GAF"/>
</dbReference>
<dbReference type="CDD" id="cd00060">
    <property type="entry name" value="FHA"/>
    <property type="match status" value="1"/>
</dbReference>
<dbReference type="Pfam" id="PF01590">
    <property type="entry name" value="GAF"/>
    <property type="match status" value="1"/>
</dbReference>
<dbReference type="SMART" id="SM00065">
    <property type="entry name" value="GAF"/>
    <property type="match status" value="1"/>
</dbReference>
<evidence type="ECO:0000256" key="1">
    <source>
        <dbReference type="ARBA" id="ARBA00022801"/>
    </source>
</evidence>
<dbReference type="SUPFAM" id="SSF81606">
    <property type="entry name" value="PP2C-like"/>
    <property type="match status" value="1"/>
</dbReference>
<sequence>MARLILLQGGKATLFALTSKKMVLGRHPDCEIHLEESRISRQHASVRKEGRDFFIQDLGSGNGTSLNGKEVTKEEKLSHADRIKLGPVLLRFELDNPPSSQGSSILSVMPGSSGFQVDLEGDEISNSSVMGTVAGTSGFGALDVRPEAKLQAVLKISRSLAGTVETKEILPGILDTLFDIFPHADRGCILLKEKTSEQMIPAAQKHRREGDDETVKLSRTIIQQVLNERQGILSADAASDRRFQASESISNLTIRSMMCVPMLNLDGEPMGIINIDTQNPLKQFKNEDIELLLAVAGQAALSFESAMLLKSHLEKMKQDSEMEIAHNVQQALLPSELPKVDGYRFFASYDSAQAVGGDYYDAIMLGDGKICLSFGDVAGKGVPGALIMSRISSCVQNVMKYVHDVGDAMIAINNHMCHHAAEGRFVTYVLVVIDLSSHEMRLSVAGHMPPLIRKADGTIDSFNDEIVGLPIGVVEDYPYEVVSRKLEPGETVVIITDGVDEAMNPEGNLYTKERVVKFIKTGSSNPDELGKALLADVRQHANGRPQNDDITIMTFGRLAE</sequence>
<reference evidence="3" key="1">
    <citation type="submission" date="2018-06" db="EMBL/GenBank/DDBJ databases">
        <authorList>
            <person name="Zhirakovskaya E."/>
        </authorList>
    </citation>
    <scope>NUCLEOTIDE SEQUENCE</scope>
</reference>
<gene>
    <name evidence="3" type="ORF">MNBD_PLANCTO02-780</name>
</gene>
<dbReference type="PANTHER" id="PTHR43156:SF2">
    <property type="entry name" value="STAGE II SPORULATION PROTEIN E"/>
    <property type="match status" value="1"/>
</dbReference>
<dbReference type="EMBL" id="UOGL01000547">
    <property type="protein sequence ID" value="VAX41453.1"/>
    <property type="molecule type" value="Genomic_DNA"/>
</dbReference>
<dbReference type="InterPro" id="IPR000253">
    <property type="entry name" value="FHA_dom"/>
</dbReference>
<dbReference type="Gene3D" id="3.60.40.10">
    <property type="entry name" value="PPM-type phosphatase domain"/>
    <property type="match status" value="1"/>
</dbReference>
<dbReference type="Gene3D" id="2.60.200.20">
    <property type="match status" value="1"/>
</dbReference>
<organism evidence="3">
    <name type="scientific">hydrothermal vent metagenome</name>
    <dbReference type="NCBI Taxonomy" id="652676"/>
    <lineage>
        <taxon>unclassified sequences</taxon>
        <taxon>metagenomes</taxon>
        <taxon>ecological metagenomes</taxon>
    </lineage>
</organism>
<keyword evidence="1" id="KW-0378">Hydrolase</keyword>
<dbReference type="InterPro" id="IPR029016">
    <property type="entry name" value="GAF-like_dom_sf"/>
</dbReference>